<feature type="transmembrane region" description="Helical" evidence="1">
    <location>
        <begin position="12"/>
        <end position="36"/>
    </location>
</feature>
<name>A0A0N0U7I4_9HYME</name>
<gene>
    <name evidence="2" type="ORF">WN51_11463</name>
</gene>
<reference evidence="2 3" key="1">
    <citation type="submission" date="2015-07" db="EMBL/GenBank/DDBJ databases">
        <title>The genome of Melipona quadrifasciata.</title>
        <authorList>
            <person name="Pan H."/>
            <person name="Kapheim K."/>
        </authorList>
    </citation>
    <scope>NUCLEOTIDE SEQUENCE [LARGE SCALE GENOMIC DNA]</scope>
    <source>
        <strain evidence="2">0111107301</strain>
        <tissue evidence="2">Whole body</tissue>
    </source>
</reference>
<keyword evidence="1" id="KW-1133">Transmembrane helix</keyword>
<dbReference type="STRING" id="166423.A0A0N0U7I4"/>
<evidence type="ECO:0000256" key="1">
    <source>
        <dbReference type="SAM" id="Phobius"/>
    </source>
</evidence>
<dbReference type="Proteomes" id="UP000053105">
    <property type="component" value="Unassembled WGS sequence"/>
</dbReference>
<keyword evidence="1" id="KW-0812">Transmembrane</keyword>
<protein>
    <submittedName>
        <fullName evidence="2">Uncharacterized protein</fullName>
    </submittedName>
</protein>
<proteinExistence type="predicted"/>
<dbReference type="EMBL" id="KQ435710">
    <property type="protein sequence ID" value="KOX79852.1"/>
    <property type="molecule type" value="Genomic_DNA"/>
</dbReference>
<dbReference type="AlphaFoldDB" id="A0A0N0U7I4"/>
<keyword evidence="1" id="KW-0472">Membrane</keyword>
<accession>A0A0N0U7I4</accession>
<evidence type="ECO:0000313" key="3">
    <source>
        <dbReference type="Proteomes" id="UP000053105"/>
    </source>
</evidence>
<sequence>MENTEGRITPGTSMSVFVLMSTLFLGVVLFVIGYIVSRLSNRSSDSTKKKTAVFDRDKSVIRAAAEAKRQTL</sequence>
<organism evidence="2 3">
    <name type="scientific">Melipona quadrifasciata</name>
    <dbReference type="NCBI Taxonomy" id="166423"/>
    <lineage>
        <taxon>Eukaryota</taxon>
        <taxon>Metazoa</taxon>
        <taxon>Ecdysozoa</taxon>
        <taxon>Arthropoda</taxon>
        <taxon>Hexapoda</taxon>
        <taxon>Insecta</taxon>
        <taxon>Pterygota</taxon>
        <taxon>Neoptera</taxon>
        <taxon>Endopterygota</taxon>
        <taxon>Hymenoptera</taxon>
        <taxon>Apocrita</taxon>
        <taxon>Aculeata</taxon>
        <taxon>Apoidea</taxon>
        <taxon>Anthophila</taxon>
        <taxon>Apidae</taxon>
        <taxon>Melipona</taxon>
    </lineage>
</organism>
<evidence type="ECO:0000313" key="2">
    <source>
        <dbReference type="EMBL" id="KOX79852.1"/>
    </source>
</evidence>
<keyword evidence="3" id="KW-1185">Reference proteome</keyword>
<dbReference type="OrthoDB" id="206335at2759"/>